<feature type="signal peptide" evidence="1">
    <location>
        <begin position="1"/>
        <end position="19"/>
    </location>
</feature>
<dbReference type="Proteomes" id="UP000567293">
    <property type="component" value="Unassembled WGS sequence"/>
</dbReference>
<evidence type="ECO:0000313" key="3">
    <source>
        <dbReference type="Proteomes" id="UP000567293"/>
    </source>
</evidence>
<name>A0A7V8SW21_9BACT</name>
<keyword evidence="3" id="KW-1185">Reference proteome</keyword>
<protein>
    <submittedName>
        <fullName evidence="2">Uncharacterized protein</fullName>
    </submittedName>
</protein>
<comment type="caution">
    <text evidence="2">The sequence shown here is derived from an EMBL/GenBank/DDBJ whole genome shotgun (WGS) entry which is preliminary data.</text>
</comment>
<accession>A0A7V8SW21</accession>
<keyword evidence="1" id="KW-0732">Signal</keyword>
<evidence type="ECO:0000313" key="2">
    <source>
        <dbReference type="EMBL" id="MBA0084825.1"/>
    </source>
</evidence>
<proteinExistence type="predicted"/>
<feature type="chain" id="PRO_5030844121" evidence="1">
    <location>
        <begin position="20"/>
        <end position="65"/>
    </location>
</feature>
<organism evidence="2 3">
    <name type="scientific">Candidatus Acidiferrum panamense</name>
    <dbReference type="NCBI Taxonomy" id="2741543"/>
    <lineage>
        <taxon>Bacteria</taxon>
        <taxon>Pseudomonadati</taxon>
        <taxon>Acidobacteriota</taxon>
        <taxon>Terriglobia</taxon>
        <taxon>Candidatus Acidiferrales</taxon>
        <taxon>Candidatus Acidiferrum</taxon>
    </lineage>
</organism>
<sequence>MLSLAAVALAFFVGFRTCAALDLYASAFAMRQYKHVRAGNAPLPETWLLWVWRFIYNAYDDDEED</sequence>
<gene>
    <name evidence="2" type="ORF">HRJ53_07510</name>
</gene>
<dbReference type="AlphaFoldDB" id="A0A7V8SW21"/>
<evidence type="ECO:0000256" key="1">
    <source>
        <dbReference type="SAM" id="SignalP"/>
    </source>
</evidence>
<reference evidence="2" key="1">
    <citation type="submission" date="2020-06" db="EMBL/GenBank/DDBJ databases">
        <title>Legume-microbial interactions unlock mineral nutrients during tropical forest succession.</title>
        <authorList>
            <person name="Epihov D.Z."/>
        </authorList>
    </citation>
    <scope>NUCLEOTIDE SEQUENCE [LARGE SCALE GENOMIC DNA]</scope>
    <source>
        <strain evidence="2">Pan2503</strain>
    </source>
</reference>
<dbReference type="EMBL" id="JACDQQ010000729">
    <property type="protein sequence ID" value="MBA0084825.1"/>
    <property type="molecule type" value="Genomic_DNA"/>
</dbReference>